<evidence type="ECO:0000313" key="4">
    <source>
        <dbReference type="Proteomes" id="UP000829685"/>
    </source>
</evidence>
<proteinExistence type="predicted"/>
<evidence type="ECO:0000259" key="2">
    <source>
        <dbReference type="Pfam" id="PF24564"/>
    </source>
</evidence>
<dbReference type="Proteomes" id="UP000829685">
    <property type="component" value="Unassembled WGS sequence"/>
</dbReference>
<comment type="caution">
    <text evidence="3">The sequence shown here is derived from an EMBL/GenBank/DDBJ whole genome shotgun (WGS) entry which is preliminary data.</text>
</comment>
<accession>A0A9P9WMG2</accession>
<keyword evidence="4" id="KW-1185">Reference proteome</keyword>
<reference evidence="3" key="1">
    <citation type="submission" date="2021-03" db="EMBL/GenBank/DDBJ databases">
        <title>Revisited historic fungal species revealed as producer of novel bioactive compounds through whole genome sequencing and comparative genomics.</title>
        <authorList>
            <person name="Vignolle G.A."/>
            <person name="Hochenegger N."/>
            <person name="Mach R.L."/>
            <person name="Mach-Aigner A.R."/>
            <person name="Javad Rahimi M."/>
            <person name="Salim K.A."/>
            <person name="Chan C.M."/>
            <person name="Lim L.B.L."/>
            <person name="Cai F."/>
            <person name="Druzhinina I.S."/>
            <person name="U'Ren J.M."/>
            <person name="Derntl C."/>
        </authorList>
    </citation>
    <scope>NUCLEOTIDE SEQUENCE</scope>
    <source>
        <strain evidence="3">TUCIM 5799</strain>
    </source>
</reference>
<sequence length="941" mass="105940">MSSSSSRAQDPQDSVDASNQTHTTPPRAILTPKPNLHLTSPRRNPESPGDPDTIPKFTFSAGNEPSFGARVTPPAPQFAGFGGAGRDQGDHVFTFRSLYNATPSPSPQPSPQATPTRMPRLSRTEFDFTRLSIKETSPRPSNSLQLQVAATGQLSSFQAVTDQKSQPTPYSVLDEEPPAHPLFTSVFQSALKDGIAVSKDAMTIIKHTNRFSDDSDLSRLLHDAEDLSNFACSGTKTIAVLGDSGQGKSSLINSLLDFPDIAKTGDIGSACTSVVTEYKQKRKEHVAPITIEVEYLSEIEIEEMVKELLWSYRQLFLPGVDSDITSDADHARYTRESEQAWCALEAAFGHQPGFQKSMLQDMSEGALGMIEERLIGWTRTLNWPTTDRKGFWTSTALTADECWEKTNIFMQDRYWPFTKIIRIYLSASVLKTGLVLADLPDQSLKSSLYAVLTRHIPLAWEESGGKGLNIAVVCTKSEEINLKAARTEFCGPNKVISNAIMDSLDKNLEEAKETSDYHRKKDIKRKQQILLMDARNKHVKEGLQKAYASKVPGGKLDVFCVSNVMYEKYSRKGNTELVRASCIPEVRRLCYSITSDAQFAEGNHFLRSEVSNLLTSLDLWAKSASTSKQERDDGLDDVRYPSASQVRIKFDECFREQVLEFLEKRHLDWEKAAIVEGNRWKQWHWSKSAPLDGRPSYADNDSDIAQYYAFCLNNGHHVTSMREREDWNAKILWKMRMELEYQWDLVEDELPQLFTSVMDTVRIELVYLKDQIQNSSSTKICSILLEGVDARMRSIEYSIELVKETLTTEIRLIRNNASESNYNSYILKEMIPVYRSASSQCGIGRDGRQKEVVHGRLEDGTIFPNISVIIADKIKCAIKRTKKDLTTVLKQQMTLIRNDIDLAITAQQNDGSRLSRQGPALEIERLKERHFALLESLSSLT</sequence>
<gene>
    <name evidence="3" type="ORF">JX265_006349</name>
</gene>
<name>A0A9P9WMG2_9PEZI</name>
<feature type="compositionally biased region" description="Polar residues" evidence="1">
    <location>
        <begin position="1"/>
        <end position="24"/>
    </location>
</feature>
<feature type="region of interest" description="Disordered" evidence="1">
    <location>
        <begin position="1"/>
        <end position="74"/>
    </location>
</feature>
<protein>
    <recommendedName>
        <fullName evidence="2">DUF7605 domain-containing protein</fullName>
    </recommendedName>
</protein>
<feature type="region of interest" description="Disordered" evidence="1">
    <location>
        <begin position="98"/>
        <end position="122"/>
    </location>
</feature>
<dbReference type="InterPro" id="IPR027417">
    <property type="entry name" value="P-loop_NTPase"/>
</dbReference>
<dbReference type="PANTHER" id="PTHR36681">
    <property type="entry name" value="NUCLEAR GTPASE, GERMINAL CENTER-ASSOCIATED, TANDEM DUPLICATE 3"/>
    <property type="match status" value="1"/>
</dbReference>
<dbReference type="InterPro" id="IPR056024">
    <property type="entry name" value="DUF7605"/>
</dbReference>
<dbReference type="PANTHER" id="PTHR36681:SF3">
    <property type="entry name" value="NUCLEAR GTPASE, GERMINAL CENTER-ASSOCIATED, TANDEM DUPLICATE 3"/>
    <property type="match status" value="1"/>
</dbReference>
<evidence type="ECO:0000313" key="3">
    <source>
        <dbReference type="EMBL" id="KAI1870179.1"/>
    </source>
</evidence>
<feature type="domain" description="DUF7605" evidence="2">
    <location>
        <begin position="665"/>
        <end position="863"/>
    </location>
</feature>
<organism evidence="3 4">
    <name type="scientific">Neoarthrinium moseri</name>
    <dbReference type="NCBI Taxonomy" id="1658444"/>
    <lineage>
        <taxon>Eukaryota</taxon>
        <taxon>Fungi</taxon>
        <taxon>Dikarya</taxon>
        <taxon>Ascomycota</taxon>
        <taxon>Pezizomycotina</taxon>
        <taxon>Sordariomycetes</taxon>
        <taxon>Xylariomycetidae</taxon>
        <taxon>Amphisphaeriales</taxon>
        <taxon>Apiosporaceae</taxon>
        <taxon>Neoarthrinium</taxon>
    </lineage>
</organism>
<dbReference type="AlphaFoldDB" id="A0A9P9WMG2"/>
<dbReference type="SUPFAM" id="SSF52540">
    <property type="entry name" value="P-loop containing nucleoside triphosphate hydrolases"/>
    <property type="match status" value="1"/>
</dbReference>
<dbReference type="Gene3D" id="3.40.50.300">
    <property type="entry name" value="P-loop containing nucleotide triphosphate hydrolases"/>
    <property type="match status" value="1"/>
</dbReference>
<dbReference type="EMBL" id="JAFIMR010000014">
    <property type="protein sequence ID" value="KAI1870179.1"/>
    <property type="molecule type" value="Genomic_DNA"/>
</dbReference>
<evidence type="ECO:0000256" key="1">
    <source>
        <dbReference type="SAM" id="MobiDB-lite"/>
    </source>
</evidence>
<dbReference type="Pfam" id="PF24564">
    <property type="entry name" value="DUF7605"/>
    <property type="match status" value="1"/>
</dbReference>